<dbReference type="EMBL" id="LR899014">
    <property type="protein sequence ID" value="CAD7092442.1"/>
    <property type="molecule type" value="Genomic_DNA"/>
</dbReference>
<name>A0A7R8V5J4_HERIL</name>
<keyword evidence="3" id="KW-1185">Reference proteome</keyword>
<dbReference type="AlphaFoldDB" id="A0A7R8V5J4"/>
<dbReference type="PANTHER" id="PTHR20958">
    <property type="entry name" value="GLYCINE N-ACYLTRANSFERASE-LIKE PROTEIN"/>
    <property type="match status" value="1"/>
</dbReference>
<dbReference type="InterPro" id="IPR016181">
    <property type="entry name" value="Acyl_CoA_acyltransferase"/>
</dbReference>
<dbReference type="InterPro" id="IPR000182">
    <property type="entry name" value="GNAT_dom"/>
</dbReference>
<dbReference type="InParanoid" id="A0A7R8V5J4"/>
<evidence type="ECO:0000313" key="2">
    <source>
        <dbReference type="EMBL" id="CAD7092442.1"/>
    </source>
</evidence>
<reference evidence="2 3" key="1">
    <citation type="submission" date="2020-11" db="EMBL/GenBank/DDBJ databases">
        <authorList>
            <person name="Wallbank WR R."/>
            <person name="Pardo Diaz C."/>
            <person name="Kozak K."/>
            <person name="Martin S."/>
            <person name="Jiggins C."/>
            <person name="Moest M."/>
            <person name="Warren A I."/>
            <person name="Generalovic N T."/>
            <person name="Byers J.R.P. K."/>
            <person name="Montejo-Kovacevich G."/>
            <person name="Yen C E."/>
        </authorList>
    </citation>
    <scope>NUCLEOTIDE SEQUENCE [LARGE SCALE GENOMIC DNA]</scope>
</reference>
<dbReference type="OMA" id="NERHISC"/>
<dbReference type="PANTHER" id="PTHR20958:SF10">
    <property type="entry name" value="GH05617P-RELATED"/>
    <property type="match status" value="1"/>
</dbReference>
<dbReference type="Pfam" id="PF08445">
    <property type="entry name" value="FR47"/>
    <property type="match status" value="1"/>
</dbReference>
<protein>
    <recommendedName>
        <fullName evidence="1">N-acetyltransferase domain-containing protein</fullName>
    </recommendedName>
</protein>
<evidence type="ECO:0000313" key="3">
    <source>
        <dbReference type="Proteomes" id="UP000594454"/>
    </source>
</evidence>
<dbReference type="Proteomes" id="UP000594454">
    <property type="component" value="Chromosome 6"/>
</dbReference>
<sequence>MADKLVDIPIQDLTSLRDLYREDWPKYNIGYGTVDTYVRWLNKDPNIPHIRILSLNGDWSDGTFIITDWSSLFANTRSTDFTRLVKALSLVDWSKGYTIASIGSRLLDLIYKFVEEKNIGVKYIKGTKWFRMPHDEAAKLIVNPPDAITLRPLTAEDVVTANALWPFRRPGSLIFLQRLAKYNISVGAFTTDGELAAWCFRIPVGSLGTLQVVESHKRKGFGSLIVRAMAKAIGETGYDVFAPVVVDNYPSLNMFEKLGFKVVDTMNWLPPAKPGCWHDNVPHY</sequence>
<dbReference type="OrthoDB" id="7305308at2759"/>
<gene>
    <name evidence="2" type="ORF">HERILL_LOCUS14801</name>
</gene>
<dbReference type="SUPFAM" id="SSF55729">
    <property type="entry name" value="Acyl-CoA N-acyltransferases (Nat)"/>
    <property type="match status" value="1"/>
</dbReference>
<dbReference type="GO" id="GO:0016747">
    <property type="term" value="F:acyltransferase activity, transferring groups other than amino-acyl groups"/>
    <property type="evidence" value="ECO:0007669"/>
    <property type="project" value="InterPro"/>
</dbReference>
<dbReference type="Gene3D" id="3.40.630.30">
    <property type="match status" value="2"/>
</dbReference>
<accession>A0A7R8V5J4</accession>
<evidence type="ECO:0000259" key="1">
    <source>
        <dbReference type="PROSITE" id="PS51186"/>
    </source>
</evidence>
<dbReference type="PROSITE" id="PS51186">
    <property type="entry name" value="GNAT"/>
    <property type="match status" value="1"/>
</dbReference>
<dbReference type="InterPro" id="IPR013653">
    <property type="entry name" value="GCN5-like_dom"/>
</dbReference>
<feature type="domain" description="N-acetyltransferase" evidence="1">
    <location>
        <begin position="148"/>
        <end position="284"/>
    </location>
</feature>
<proteinExistence type="predicted"/>
<dbReference type="InterPro" id="IPR053225">
    <property type="entry name" value="Acyl-CoA_N-acyltransferase"/>
</dbReference>
<organism evidence="2 3">
    <name type="scientific">Hermetia illucens</name>
    <name type="common">Black soldier fly</name>
    <dbReference type="NCBI Taxonomy" id="343691"/>
    <lineage>
        <taxon>Eukaryota</taxon>
        <taxon>Metazoa</taxon>
        <taxon>Ecdysozoa</taxon>
        <taxon>Arthropoda</taxon>
        <taxon>Hexapoda</taxon>
        <taxon>Insecta</taxon>
        <taxon>Pterygota</taxon>
        <taxon>Neoptera</taxon>
        <taxon>Endopterygota</taxon>
        <taxon>Diptera</taxon>
        <taxon>Brachycera</taxon>
        <taxon>Stratiomyomorpha</taxon>
        <taxon>Stratiomyidae</taxon>
        <taxon>Hermetiinae</taxon>
        <taxon>Hermetia</taxon>
    </lineage>
</organism>